<dbReference type="EMBL" id="WJEC01007913">
    <property type="protein sequence ID" value="KAF7465575.1"/>
    <property type="molecule type" value="Genomic_DNA"/>
</dbReference>
<gene>
    <name evidence="2" type="ORF">GHT09_004090</name>
</gene>
<organism evidence="2 3">
    <name type="scientific">Marmota monax</name>
    <name type="common">Woodchuck</name>
    <dbReference type="NCBI Taxonomy" id="9995"/>
    <lineage>
        <taxon>Eukaryota</taxon>
        <taxon>Metazoa</taxon>
        <taxon>Chordata</taxon>
        <taxon>Craniata</taxon>
        <taxon>Vertebrata</taxon>
        <taxon>Euteleostomi</taxon>
        <taxon>Mammalia</taxon>
        <taxon>Eutheria</taxon>
        <taxon>Euarchontoglires</taxon>
        <taxon>Glires</taxon>
        <taxon>Rodentia</taxon>
        <taxon>Sciuromorpha</taxon>
        <taxon>Sciuridae</taxon>
        <taxon>Xerinae</taxon>
        <taxon>Marmotini</taxon>
        <taxon>Marmota</taxon>
    </lineage>
</organism>
<dbReference type="AlphaFoldDB" id="A0A834PUR8"/>
<feature type="region of interest" description="Disordered" evidence="1">
    <location>
        <begin position="1"/>
        <end position="187"/>
    </location>
</feature>
<feature type="compositionally biased region" description="Basic residues" evidence="1">
    <location>
        <begin position="178"/>
        <end position="187"/>
    </location>
</feature>
<name>A0A834PUR8_MARMO</name>
<evidence type="ECO:0000313" key="3">
    <source>
        <dbReference type="Proteomes" id="UP000662637"/>
    </source>
</evidence>
<sequence>MRATEGAQYLISPGDHSTAPEEWILPCTRTRGPGVSYGNESPSASRESWKRVDPRPSNCRDTRGEGRAVSPSSPRPGRRLPTTTRRRQGQSCPTWRARVRRSISPTSRPPSRRPWRLFQDRVSVPEQKNDQSGPAPTPARAHDHLHSPSLVAKARFARETVTSGLSEEAEIPFPLRSRPPRPKRPGE</sequence>
<evidence type="ECO:0000313" key="2">
    <source>
        <dbReference type="EMBL" id="KAF7465575.1"/>
    </source>
</evidence>
<accession>A0A834PUR8</accession>
<protein>
    <submittedName>
        <fullName evidence="2">Uncharacterized protein</fullName>
    </submittedName>
</protein>
<proteinExistence type="predicted"/>
<reference evidence="2" key="1">
    <citation type="submission" date="2020-08" db="EMBL/GenBank/DDBJ databases">
        <authorList>
            <person name="Shumante A."/>
            <person name="Zimin A.V."/>
            <person name="Puiu D."/>
            <person name="Salzberg S.L."/>
        </authorList>
    </citation>
    <scope>NUCLEOTIDE SEQUENCE</scope>
    <source>
        <strain evidence="2">WC2-LM</strain>
        <tissue evidence="2">Liver</tissue>
    </source>
</reference>
<evidence type="ECO:0000256" key="1">
    <source>
        <dbReference type="SAM" id="MobiDB-lite"/>
    </source>
</evidence>
<dbReference type="Proteomes" id="UP000662637">
    <property type="component" value="Unassembled WGS sequence"/>
</dbReference>
<comment type="caution">
    <text evidence="2">The sequence shown here is derived from an EMBL/GenBank/DDBJ whole genome shotgun (WGS) entry which is preliminary data.</text>
</comment>
<feature type="compositionally biased region" description="Basic and acidic residues" evidence="1">
    <location>
        <begin position="47"/>
        <end position="66"/>
    </location>
</feature>